<keyword evidence="3" id="KW-0238">DNA-binding</keyword>
<dbReference type="STRING" id="1408163.A0A0F4YN60"/>
<dbReference type="Pfam" id="PF09130">
    <property type="entry name" value="DUF1932"/>
    <property type="match status" value="1"/>
</dbReference>
<dbReference type="RefSeq" id="XP_013326299.1">
    <property type="nucleotide sequence ID" value="XM_013470845.1"/>
</dbReference>
<dbReference type="SUPFAM" id="SSF57959">
    <property type="entry name" value="Leucine zipper domain"/>
    <property type="match status" value="1"/>
</dbReference>
<dbReference type="OrthoDB" id="9988102at2759"/>
<comment type="subcellular location">
    <subcellularLocation>
        <location evidence="1">Nucleus</location>
    </subcellularLocation>
</comment>
<feature type="region of interest" description="Disordered" evidence="6">
    <location>
        <begin position="561"/>
        <end position="591"/>
    </location>
</feature>
<dbReference type="FunFam" id="1.20.5.170:FF:000075">
    <property type="entry name" value="BZIP transcription factor (MetR)"/>
    <property type="match status" value="1"/>
</dbReference>
<gene>
    <name evidence="8" type="ORF">T310_6343</name>
</gene>
<evidence type="ECO:0000256" key="1">
    <source>
        <dbReference type="ARBA" id="ARBA00004123"/>
    </source>
</evidence>
<dbReference type="InterPro" id="IPR015814">
    <property type="entry name" value="Pgluconate_DH_NAD-bd_C"/>
</dbReference>
<proteinExistence type="predicted"/>
<dbReference type="InterPro" id="IPR004827">
    <property type="entry name" value="bZIP"/>
</dbReference>
<keyword evidence="4" id="KW-0804">Transcription</keyword>
<dbReference type="InterPro" id="IPR046347">
    <property type="entry name" value="bZIP_sf"/>
</dbReference>
<evidence type="ECO:0000256" key="5">
    <source>
        <dbReference type="ARBA" id="ARBA00023242"/>
    </source>
</evidence>
<evidence type="ECO:0000259" key="7">
    <source>
        <dbReference type="PROSITE" id="PS50217"/>
    </source>
</evidence>
<dbReference type="Pfam" id="PF07716">
    <property type="entry name" value="bZIP_2"/>
    <property type="match status" value="1"/>
</dbReference>
<evidence type="ECO:0000256" key="3">
    <source>
        <dbReference type="ARBA" id="ARBA00023125"/>
    </source>
</evidence>
<evidence type="ECO:0000256" key="4">
    <source>
        <dbReference type="ARBA" id="ARBA00023163"/>
    </source>
</evidence>
<dbReference type="Gene3D" id="1.10.1040.10">
    <property type="entry name" value="N-(1-d-carboxylethyl)-l-norvaline Dehydrogenase, domain 2"/>
    <property type="match status" value="1"/>
</dbReference>
<dbReference type="GO" id="GO:0001228">
    <property type="term" value="F:DNA-binding transcription activator activity, RNA polymerase II-specific"/>
    <property type="evidence" value="ECO:0007669"/>
    <property type="project" value="TreeGrafter"/>
</dbReference>
<dbReference type="Gene3D" id="3.40.50.720">
    <property type="entry name" value="NAD(P)-binding Rossmann-like Domain"/>
    <property type="match status" value="1"/>
</dbReference>
<dbReference type="PROSITE" id="PS00036">
    <property type="entry name" value="BZIP_BASIC"/>
    <property type="match status" value="1"/>
</dbReference>
<dbReference type="AlphaFoldDB" id="A0A0F4YN60"/>
<dbReference type="Gene3D" id="1.20.5.170">
    <property type="match status" value="1"/>
</dbReference>
<dbReference type="PANTHER" id="PTHR13044:SF14">
    <property type="entry name" value="CRYPTOCEPHAL, ISOFORM A"/>
    <property type="match status" value="1"/>
</dbReference>
<evidence type="ECO:0000313" key="9">
    <source>
        <dbReference type="Proteomes" id="UP000053958"/>
    </source>
</evidence>
<dbReference type="InterPro" id="IPR008927">
    <property type="entry name" value="6-PGluconate_DH-like_C_sf"/>
</dbReference>
<keyword evidence="2" id="KW-0805">Transcription regulation</keyword>
<name>A0A0F4YN60_RASE3</name>
<dbReference type="SUPFAM" id="SSF51735">
    <property type="entry name" value="NAD(P)-binding Rossmann-fold domains"/>
    <property type="match status" value="1"/>
</dbReference>
<evidence type="ECO:0000256" key="2">
    <source>
        <dbReference type="ARBA" id="ARBA00023015"/>
    </source>
</evidence>
<dbReference type="InterPro" id="IPR036291">
    <property type="entry name" value="NAD(P)-bd_dom_sf"/>
</dbReference>
<dbReference type="SUPFAM" id="SSF48179">
    <property type="entry name" value="6-phosphogluconate dehydrogenase C-terminal domain-like"/>
    <property type="match status" value="1"/>
</dbReference>
<dbReference type="SMART" id="SM00338">
    <property type="entry name" value="BRLZ"/>
    <property type="match status" value="1"/>
</dbReference>
<dbReference type="EMBL" id="LASV01000329">
    <property type="protein sequence ID" value="KKA19687.1"/>
    <property type="molecule type" value="Genomic_DNA"/>
</dbReference>
<evidence type="ECO:0000256" key="6">
    <source>
        <dbReference type="SAM" id="MobiDB-lite"/>
    </source>
</evidence>
<dbReference type="GO" id="GO:0005634">
    <property type="term" value="C:nucleus"/>
    <property type="evidence" value="ECO:0007669"/>
    <property type="project" value="UniProtKB-SubCell"/>
</dbReference>
<organism evidence="8 9">
    <name type="scientific">Rasamsonia emersonii (strain ATCC 16479 / CBS 393.64 / IMI 116815)</name>
    <dbReference type="NCBI Taxonomy" id="1408163"/>
    <lineage>
        <taxon>Eukaryota</taxon>
        <taxon>Fungi</taxon>
        <taxon>Dikarya</taxon>
        <taxon>Ascomycota</taxon>
        <taxon>Pezizomycotina</taxon>
        <taxon>Eurotiomycetes</taxon>
        <taxon>Eurotiomycetidae</taxon>
        <taxon>Eurotiales</taxon>
        <taxon>Trichocomaceae</taxon>
        <taxon>Rasamsonia</taxon>
    </lineage>
</organism>
<sequence>MPVSVGILSIGDMGLGIARLLQAHAYRVLTVAAGRSQDTLDRIRSAAIEDLPSDQDLVIQSDYILSIVPPRDALATARRIADACQLPDTTAKRAERLGSNPEGATAKPYFFDLNATSPRLAREIASLFSKSPSDGQVLCHFLDGGIIGGPPVQDAATQTWKKPSLVLSGSVDLPPTFASLSETLNMKLVSPKIGSASTLKLTFAALTKGLTALSILSFSTAQAEDLLPELLQHLDEYSPHTAALSKKGVTGMPPKAYRWVEEMRGIGEAFDTEGHWHGLGRSVYDAFAEVYRTVAEETILGEEKKLAAIHDPPRQGDAALLLPLPACLRVASPGPNHRLRSAAPCALPLSSPSCDSGVATGRPGDEPLATWIARASEKTESNRIAQPTRAPDHDRKQPASSQSALSSARLQHFNYYLSSSATERRHYSFDTDPEARRFSSSTAPIMDYDQTEGLGGISVSSYDSIEDDRSPVEPAVRAYPYHDKPVNYPMSEQMLPYSAPPIYPSVPYQIDDLGHAPGNYTPSDVSSISPPNGQVGNNKYSTVPPGDRIARALTIEEQKRLAAEEDKRRRNTAASARFRAKKKQREQALERTVREATELNATLEARVAQLEMENRWLKNLLTEKNENLAARMGTTAPPLPLPPENSAMMASQGTNSNTSTNTSGTGNEKPILPKRDVGVGTDS</sequence>
<dbReference type="PANTHER" id="PTHR13044">
    <property type="entry name" value="ACTIVATING TRANSCRIPTION FACTOR ATF 4/5"/>
    <property type="match status" value="1"/>
</dbReference>
<dbReference type="GO" id="GO:0000977">
    <property type="term" value="F:RNA polymerase II transcription regulatory region sequence-specific DNA binding"/>
    <property type="evidence" value="ECO:0007669"/>
    <property type="project" value="TreeGrafter"/>
</dbReference>
<keyword evidence="5" id="KW-0539">Nucleus</keyword>
<reference evidence="8 9" key="1">
    <citation type="submission" date="2015-04" db="EMBL/GenBank/DDBJ databases">
        <authorList>
            <person name="Heijne W.H."/>
            <person name="Fedorova N.D."/>
            <person name="Nierman W.C."/>
            <person name="Vollebregt A.W."/>
            <person name="Zhao Z."/>
            <person name="Wu L."/>
            <person name="Kumar M."/>
            <person name="Stam H."/>
            <person name="van den Berg M.A."/>
            <person name="Pel H.J."/>
        </authorList>
    </citation>
    <scope>NUCLEOTIDE SEQUENCE [LARGE SCALE GENOMIC DNA]</scope>
    <source>
        <strain evidence="8 9">CBS 393.64</strain>
    </source>
</reference>
<accession>A0A0F4YN60</accession>
<protein>
    <recommendedName>
        <fullName evidence="7">BZIP domain-containing protein</fullName>
    </recommendedName>
</protein>
<dbReference type="PROSITE" id="PS50217">
    <property type="entry name" value="BZIP"/>
    <property type="match status" value="1"/>
</dbReference>
<comment type="caution">
    <text evidence="8">The sequence shown here is derived from an EMBL/GenBank/DDBJ whole genome shotgun (WGS) entry which is preliminary data.</text>
</comment>
<feature type="domain" description="BZIP" evidence="7">
    <location>
        <begin position="565"/>
        <end position="624"/>
    </location>
</feature>
<dbReference type="InterPro" id="IPR013328">
    <property type="entry name" value="6PGD_dom2"/>
</dbReference>
<dbReference type="CDD" id="cd14705">
    <property type="entry name" value="bZIP_Zip1"/>
    <property type="match status" value="1"/>
</dbReference>
<feature type="region of interest" description="Disordered" evidence="6">
    <location>
        <begin position="375"/>
        <end position="406"/>
    </location>
</feature>
<evidence type="ECO:0000313" key="8">
    <source>
        <dbReference type="EMBL" id="KKA19687.1"/>
    </source>
</evidence>
<dbReference type="Proteomes" id="UP000053958">
    <property type="component" value="Unassembled WGS sequence"/>
</dbReference>
<keyword evidence="9" id="KW-1185">Reference proteome</keyword>
<feature type="compositionally biased region" description="Low complexity" evidence="6">
    <location>
        <begin position="653"/>
        <end position="667"/>
    </location>
</feature>
<dbReference type="GeneID" id="25318645"/>
<feature type="region of interest" description="Disordered" evidence="6">
    <location>
        <begin position="632"/>
        <end position="683"/>
    </location>
</feature>